<dbReference type="RefSeq" id="WP_192009581.1">
    <property type="nucleotide sequence ID" value="NZ_JACYTQ010000002.1"/>
</dbReference>
<dbReference type="EMBL" id="JACYTQ010000002">
    <property type="protein sequence ID" value="MBD8488727.1"/>
    <property type="molecule type" value="Genomic_DNA"/>
</dbReference>
<keyword evidence="2" id="KW-1185">Reference proteome</keyword>
<proteinExistence type="predicted"/>
<sequence>METNKNDLLQLLTVEKENYQEKFMAFASASNISNPERLLSELELIQICGYNYLWEVTQPTRQLTQQEICQKSEEFYRDTYQWMNENGLRAVQDWLVWKCNKDGILKT</sequence>
<organism evidence="1 2">
    <name type="scientific">Echinicola arenosa</name>
    <dbReference type="NCBI Taxonomy" id="2774144"/>
    <lineage>
        <taxon>Bacteria</taxon>
        <taxon>Pseudomonadati</taxon>
        <taxon>Bacteroidota</taxon>
        <taxon>Cytophagia</taxon>
        <taxon>Cytophagales</taxon>
        <taxon>Cyclobacteriaceae</taxon>
        <taxon>Echinicola</taxon>
    </lineage>
</organism>
<comment type="caution">
    <text evidence="1">The sequence shown here is derived from an EMBL/GenBank/DDBJ whole genome shotgun (WGS) entry which is preliminary data.</text>
</comment>
<evidence type="ECO:0000313" key="2">
    <source>
        <dbReference type="Proteomes" id="UP000647133"/>
    </source>
</evidence>
<name>A0ABR9AIR2_9BACT</name>
<protein>
    <submittedName>
        <fullName evidence="1">Uncharacterized protein</fullName>
    </submittedName>
</protein>
<reference evidence="1 2" key="1">
    <citation type="submission" date="2020-09" db="EMBL/GenBank/DDBJ databases">
        <title>Echinicola sp. CAU 1574 isolated from sand of Sido Beach.</title>
        <authorList>
            <person name="Kim W."/>
        </authorList>
    </citation>
    <scope>NUCLEOTIDE SEQUENCE [LARGE SCALE GENOMIC DNA]</scope>
    <source>
        <strain evidence="1 2">CAU 1574</strain>
    </source>
</reference>
<evidence type="ECO:0000313" key="1">
    <source>
        <dbReference type="EMBL" id="MBD8488727.1"/>
    </source>
</evidence>
<accession>A0ABR9AIR2</accession>
<dbReference type="Proteomes" id="UP000647133">
    <property type="component" value="Unassembled WGS sequence"/>
</dbReference>
<gene>
    <name evidence="1" type="ORF">IFO69_08225</name>
</gene>